<dbReference type="Gene3D" id="3.40.50.150">
    <property type="entry name" value="Vaccinia Virus protein VP39"/>
    <property type="match status" value="1"/>
</dbReference>
<dbReference type="Proteomes" id="UP001171945">
    <property type="component" value="Unassembled WGS sequence"/>
</dbReference>
<keyword evidence="2" id="KW-0489">Methyltransferase</keyword>
<evidence type="ECO:0000259" key="1">
    <source>
        <dbReference type="Pfam" id="PF13649"/>
    </source>
</evidence>
<accession>A0ABT7VRH0</accession>
<evidence type="ECO:0000313" key="2">
    <source>
        <dbReference type="EMBL" id="MDM8562268.1"/>
    </source>
</evidence>
<organism evidence="2 3">
    <name type="scientific">Candidatus Marithioploca araucensis</name>
    <dbReference type="NCBI Taxonomy" id="70273"/>
    <lineage>
        <taxon>Bacteria</taxon>
        <taxon>Pseudomonadati</taxon>
        <taxon>Pseudomonadota</taxon>
        <taxon>Gammaproteobacteria</taxon>
        <taxon>Thiotrichales</taxon>
        <taxon>Thiotrichaceae</taxon>
        <taxon>Candidatus Marithioploca</taxon>
    </lineage>
</organism>
<keyword evidence="3" id="KW-1185">Reference proteome</keyword>
<dbReference type="InterPro" id="IPR029063">
    <property type="entry name" value="SAM-dependent_MTases_sf"/>
</dbReference>
<sequence>MKNIINEKPSSDLHGRLLFSSNFVHDLDIKDKEVLDIGCGYGWFEINSVKKGVKLITGIELTDNDLNTALKHVNYDNVNFRIGSAIDLPFEDEMFDTVVSWEVLEHIPKFTENKMFSEVYRVLKPGGCFYLSTPYSNLFSNLFDPAY</sequence>
<feature type="domain" description="Methyltransferase" evidence="1">
    <location>
        <begin position="34"/>
        <end position="127"/>
    </location>
</feature>
<dbReference type="PANTHER" id="PTHR44068:SF11">
    <property type="entry name" value="GERANYL DIPHOSPHATE 2-C-METHYLTRANSFERASE"/>
    <property type="match status" value="1"/>
</dbReference>
<name>A0ABT7VRH0_9GAMM</name>
<dbReference type="EMBL" id="JAUCGM010000101">
    <property type="protein sequence ID" value="MDM8562268.1"/>
    <property type="molecule type" value="Genomic_DNA"/>
</dbReference>
<dbReference type="GO" id="GO:0008168">
    <property type="term" value="F:methyltransferase activity"/>
    <property type="evidence" value="ECO:0007669"/>
    <property type="project" value="UniProtKB-KW"/>
</dbReference>
<dbReference type="SUPFAM" id="SSF53335">
    <property type="entry name" value="S-adenosyl-L-methionine-dependent methyltransferases"/>
    <property type="match status" value="1"/>
</dbReference>
<dbReference type="CDD" id="cd02440">
    <property type="entry name" value="AdoMet_MTases"/>
    <property type="match status" value="1"/>
</dbReference>
<dbReference type="PANTHER" id="PTHR44068">
    <property type="entry name" value="ZGC:194242"/>
    <property type="match status" value="1"/>
</dbReference>
<dbReference type="InterPro" id="IPR050447">
    <property type="entry name" value="Erg6_SMT_methyltransf"/>
</dbReference>
<evidence type="ECO:0000313" key="3">
    <source>
        <dbReference type="Proteomes" id="UP001171945"/>
    </source>
</evidence>
<dbReference type="EC" id="2.1.-.-" evidence="2"/>
<reference evidence="2" key="1">
    <citation type="submission" date="2023-06" db="EMBL/GenBank/DDBJ databases">
        <title>Uncultivated large filamentous bacteria from sulfidic sediments reveal new species and different genomic features in energy metabolism and defense.</title>
        <authorList>
            <person name="Fonseca A."/>
        </authorList>
    </citation>
    <scope>NUCLEOTIDE SEQUENCE</scope>
    <source>
        <strain evidence="2">HSG4</strain>
    </source>
</reference>
<gene>
    <name evidence="2" type="ORF">QUF54_02825</name>
</gene>
<dbReference type="Pfam" id="PF13649">
    <property type="entry name" value="Methyltransf_25"/>
    <property type="match status" value="1"/>
</dbReference>
<dbReference type="GO" id="GO:0032259">
    <property type="term" value="P:methylation"/>
    <property type="evidence" value="ECO:0007669"/>
    <property type="project" value="UniProtKB-KW"/>
</dbReference>
<proteinExistence type="predicted"/>
<comment type="caution">
    <text evidence="2">The sequence shown here is derived from an EMBL/GenBank/DDBJ whole genome shotgun (WGS) entry which is preliminary data.</text>
</comment>
<dbReference type="InterPro" id="IPR041698">
    <property type="entry name" value="Methyltransf_25"/>
</dbReference>
<protein>
    <submittedName>
        <fullName evidence="2">Class I SAM-dependent methyltransferase</fullName>
        <ecNumber evidence="2">2.1.-.-</ecNumber>
    </submittedName>
</protein>
<keyword evidence="2" id="KW-0808">Transferase</keyword>